<organism evidence="1">
    <name type="scientific">Brassica napus</name>
    <name type="common">Rape</name>
    <dbReference type="NCBI Taxonomy" id="3708"/>
    <lineage>
        <taxon>Eukaryota</taxon>
        <taxon>Viridiplantae</taxon>
        <taxon>Streptophyta</taxon>
        <taxon>Embryophyta</taxon>
        <taxon>Tracheophyta</taxon>
        <taxon>Spermatophyta</taxon>
        <taxon>Magnoliopsida</taxon>
        <taxon>eudicotyledons</taxon>
        <taxon>Gunneridae</taxon>
        <taxon>Pentapetalae</taxon>
        <taxon>rosids</taxon>
        <taxon>malvids</taxon>
        <taxon>Brassicales</taxon>
        <taxon>Brassicaceae</taxon>
        <taxon>Brassiceae</taxon>
        <taxon>Brassica</taxon>
    </lineage>
</organism>
<dbReference type="EMBL" id="HG994370">
    <property type="protein sequence ID" value="CAF2055393.1"/>
    <property type="molecule type" value="Genomic_DNA"/>
</dbReference>
<proteinExistence type="predicted"/>
<reference evidence="1" key="1">
    <citation type="submission" date="2021-01" db="EMBL/GenBank/DDBJ databases">
        <authorList>
            <consortium name="Genoscope - CEA"/>
            <person name="William W."/>
        </authorList>
    </citation>
    <scope>NUCLEOTIDE SEQUENCE</scope>
</reference>
<evidence type="ECO:0000313" key="1">
    <source>
        <dbReference type="EMBL" id="CAF2055393.1"/>
    </source>
</evidence>
<protein>
    <submittedName>
        <fullName evidence="1">(rape) hypothetical protein</fullName>
    </submittedName>
</protein>
<name>A0A816Q3K1_BRANA</name>
<dbReference type="AlphaFoldDB" id="A0A816Q3K1"/>
<gene>
    <name evidence="1" type="ORF">DARMORV10_C06P07140.1</name>
</gene>
<dbReference type="Proteomes" id="UP001295469">
    <property type="component" value="Chromosome C06"/>
</dbReference>
<sequence>MMKIRTPKTHKAKRVLEQRVPKLVENGKKTLILDERDAKWIIEVTGATAGYFCSTGAATSAYLQQWTYLFRETELSVEN</sequence>
<accession>A0A816Q3K1</accession>